<accession>A0A0C3FFZ0</accession>
<feature type="compositionally biased region" description="Low complexity" evidence="1">
    <location>
        <begin position="152"/>
        <end position="171"/>
    </location>
</feature>
<reference evidence="3" key="2">
    <citation type="submission" date="2015-01" db="EMBL/GenBank/DDBJ databases">
        <title>Evolutionary Origins and Diversification of the Mycorrhizal Mutualists.</title>
        <authorList>
            <consortium name="DOE Joint Genome Institute"/>
            <consortium name="Mycorrhizal Genomics Consortium"/>
            <person name="Kohler A."/>
            <person name="Kuo A."/>
            <person name="Nagy L.G."/>
            <person name="Floudas D."/>
            <person name="Copeland A."/>
            <person name="Barry K.W."/>
            <person name="Cichocki N."/>
            <person name="Veneault-Fourrey C."/>
            <person name="LaButti K."/>
            <person name="Lindquist E.A."/>
            <person name="Lipzen A."/>
            <person name="Lundell T."/>
            <person name="Morin E."/>
            <person name="Murat C."/>
            <person name="Riley R."/>
            <person name="Ohm R."/>
            <person name="Sun H."/>
            <person name="Tunlid A."/>
            <person name="Henrissat B."/>
            <person name="Grigoriev I.V."/>
            <person name="Hibbett D.S."/>
            <person name="Martin F."/>
        </authorList>
    </citation>
    <scope>NUCLEOTIDE SEQUENCE [LARGE SCALE GENOMIC DNA]</scope>
    <source>
        <strain evidence="3">F 1598</strain>
    </source>
</reference>
<dbReference type="EMBL" id="KN832991">
    <property type="protein sequence ID" value="KIM83320.1"/>
    <property type="molecule type" value="Genomic_DNA"/>
</dbReference>
<sequence>MRLKLQTNPPLSPLKAWFPLPKSSPSTLLTINELKHHLCTHLPVLTKSCVHAKDIVLVLDDFELLDETEVGVLRDGDLICIKLDGSRSSAKRKALDEDTNETHKKLRQSSIAPLPRVSGSNTKTLKRRREEDPSSSSDSSLSSDSDSDSEDTSSSSSSSSASDSASSSDSSLPLCIPSNPSRSNRSAVPAAVHASQTSVPTPKTKPSPASIPVPPGLGKPSTHSRNLRRRLKKSHERGSILSVAPKIISPANGVPLNSASPKLKSSQNATFIESTGGGGEEEGAPQLTMLSLLSKNKNKKKHFRSSFGDCPAKKIVFDAPATGSPLIPSVSSISSNSSSSGSSTSPSPAPSKPTPLSQTQTRIVDGSQASTPTRSRLISPSERQELGTLPARMFVTSIDVEAGMKDAKRKKKNSKSVWEEYQGQNGNGPEEEAEEGWLDPDTFYADSQPAPTNPQINTSHPNKLSVEGTDSDPSYSEVERAWSSYRKIERWEELGVGCVVGWWALAINPTTYTPEHLLTLARLVSMSQPDDTVVVQPIPRPGTNTISFGGVIDDVEMEQGAGEETFSWKDIVNGEWKYVQD</sequence>
<feature type="region of interest" description="Disordered" evidence="1">
    <location>
        <begin position="447"/>
        <end position="475"/>
    </location>
</feature>
<evidence type="ECO:0000313" key="3">
    <source>
        <dbReference type="Proteomes" id="UP000054166"/>
    </source>
</evidence>
<feature type="compositionally biased region" description="Pro residues" evidence="1">
    <location>
        <begin position="203"/>
        <end position="217"/>
    </location>
</feature>
<organism evidence="2 3">
    <name type="scientific">Piloderma croceum (strain F 1598)</name>
    <dbReference type="NCBI Taxonomy" id="765440"/>
    <lineage>
        <taxon>Eukaryota</taxon>
        <taxon>Fungi</taxon>
        <taxon>Dikarya</taxon>
        <taxon>Basidiomycota</taxon>
        <taxon>Agaricomycotina</taxon>
        <taxon>Agaricomycetes</taxon>
        <taxon>Agaricomycetidae</taxon>
        <taxon>Atheliales</taxon>
        <taxon>Atheliaceae</taxon>
        <taxon>Piloderma</taxon>
    </lineage>
</organism>
<dbReference type="InParanoid" id="A0A0C3FFZ0"/>
<dbReference type="AlphaFoldDB" id="A0A0C3FFZ0"/>
<feature type="compositionally biased region" description="Polar residues" evidence="1">
    <location>
        <begin position="255"/>
        <end position="273"/>
    </location>
</feature>
<evidence type="ECO:0008006" key="4">
    <source>
        <dbReference type="Google" id="ProtNLM"/>
    </source>
</evidence>
<dbReference type="HOGENOM" id="CLU_017235_0_0_1"/>
<feature type="compositionally biased region" description="Polar residues" evidence="1">
    <location>
        <begin position="358"/>
        <end position="378"/>
    </location>
</feature>
<feature type="region of interest" description="Disordered" evidence="1">
    <location>
        <begin position="405"/>
        <end position="435"/>
    </location>
</feature>
<feature type="compositionally biased region" description="Low complexity" evidence="1">
    <location>
        <begin position="328"/>
        <end position="346"/>
    </location>
</feature>
<feature type="region of interest" description="Disordered" evidence="1">
    <location>
        <begin position="90"/>
        <end position="286"/>
    </location>
</feature>
<dbReference type="Proteomes" id="UP000054166">
    <property type="component" value="Unassembled WGS sequence"/>
</dbReference>
<feature type="compositionally biased region" description="Basic residues" evidence="1">
    <location>
        <begin position="225"/>
        <end position="235"/>
    </location>
</feature>
<proteinExistence type="predicted"/>
<name>A0A0C3FFZ0_PILCF</name>
<protein>
    <recommendedName>
        <fullName evidence="4">Coilin</fullName>
    </recommendedName>
</protein>
<feature type="region of interest" description="Disordered" evidence="1">
    <location>
        <begin position="328"/>
        <end position="389"/>
    </location>
</feature>
<reference evidence="2 3" key="1">
    <citation type="submission" date="2014-04" db="EMBL/GenBank/DDBJ databases">
        <authorList>
            <consortium name="DOE Joint Genome Institute"/>
            <person name="Kuo A."/>
            <person name="Tarkka M."/>
            <person name="Buscot F."/>
            <person name="Kohler A."/>
            <person name="Nagy L.G."/>
            <person name="Floudas D."/>
            <person name="Copeland A."/>
            <person name="Barry K.W."/>
            <person name="Cichocki N."/>
            <person name="Veneault-Fourrey C."/>
            <person name="LaButti K."/>
            <person name="Lindquist E.A."/>
            <person name="Lipzen A."/>
            <person name="Lundell T."/>
            <person name="Morin E."/>
            <person name="Murat C."/>
            <person name="Sun H."/>
            <person name="Tunlid A."/>
            <person name="Henrissat B."/>
            <person name="Grigoriev I.V."/>
            <person name="Hibbett D.S."/>
            <person name="Martin F."/>
            <person name="Nordberg H.P."/>
            <person name="Cantor M.N."/>
            <person name="Hua S.X."/>
        </authorList>
    </citation>
    <scope>NUCLEOTIDE SEQUENCE [LARGE SCALE GENOMIC DNA]</scope>
    <source>
        <strain evidence="2 3">F 1598</strain>
    </source>
</reference>
<evidence type="ECO:0000256" key="1">
    <source>
        <dbReference type="SAM" id="MobiDB-lite"/>
    </source>
</evidence>
<feature type="compositionally biased region" description="Basic and acidic residues" evidence="1">
    <location>
        <begin position="93"/>
        <end position="103"/>
    </location>
</feature>
<keyword evidence="3" id="KW-1185">Reference proteome</keyword>
<evidence type="ECO:0000313" key="2">
    <source>
        <dbReference type="EMBL" id="KIM83320.1"/>
    </source>
</evidence>
<feature type="compositionally biased region" description="Polar residues" evidence="1">
    <location>
        <begin position="449"/>
        <end position="462"/>
    </location>
</feature>
<dbReference type="OrthoDB" id="74813at2759"/>
<feature type="compositionally biased region" description="Low complexity" evidence="1">
    <location>
        <begin position="419"/>
        <end position="428"/>
    </location>
</feature>
<gene>
    <name evidence="2" type="ORF">PILCRDRAFT_819569</name>
</gene>
<dbReference type="STRING" id="765440.A0A0C3FFZ0"/>
<feature type="compositionally biased region" description="Low complexity" evidence="1">
    <location>
        <begin position="134"/>
        <end position="144"/>
    </location>
</feature>